<evidence type="ECO:0000313" key="1">
    <source>
        <dbReference type="EMBL" id="JAD46771.1"/>
    </source>
</evidence>
<sequence length="26" mass="3227">MEACDKSKLLYQQMTCYVYMFQFAQR</sequence>
<dbReference type="EMBL" id="GBRH01251124">
    <property type="protein sequence ID" value="JAD46771.1"/>
    <property type="molecule type" value="Transcribed_RNA"/>
</dbReference>
<reference evidence="1" key="2">
    <citation type="journal article" date="2015" name="Data Brief">
        <title>Shoot transcriptome of the giant reed, Arundo donax.</title>
        <authorList>
            <person name="Barrero R.A."/>
            <person name="Guerrero F.D."/>
            <person name="Moolhuijzen P."/>
            <person name="Goolsby J.A."/>
            <person name="Tidwell J."/>
            <person name="Bellgard S.E."/>
            <person name="Bellgard M.I."/>
        </authorList>
    </citation>
    <scope>NUCLEOTIDE SEQUENCE</scope>
    <source>
        <tissue evidence="1">Shoot tissue taken approximately 20 cm above the soil surface</tissue>
    </source>
</reference>
<reference evidence="1" key="1">
    <citation type="submission" date="2014-09" db="EMBL/GenBank/DDBJ databases">
        <authorList>
            <person name="Magalhaes I.L.F."/>
            <person name="Oliveira U."/>
            <person name="Santos F.R."/>
            <person name="Vidigal T.H.D.A."/>
            <person name="Brescovit A.D."/>
            <person name="Santos A.J."/>
        </authorList>
    </citation>
    <scope>NUCLEOTIDE SEQUENCE</scope>
    <source>
        <tissue evidence="1">Shoot tissue taken approximately 20 cm above the soil surface</tissue>
    </source>
</reference>
<organism evidence="1">
    <name type="scientific">Arundo donax</name>
    <name type="common">Giant reed</name>
    <name type="synonym">Donax arundinaceus</name>
    <dbReference type="NCBI Taxonomy" id="35708"/>
    <lineage>
        <taxon>Eukaryota</taxon>
        <taxon>Viridiplantae</taxon>
        <taxon>Streptophyta</taxon>
        <taxon>Embryophyta</taxon>
        <taxon>Tracheophyta</taxon>
        <taxon>Spermatophyta</taxon>
        <taxon>Magnoliopsida</taxon>
        <taxon>Liliopsida</taxon>
        <taxon>Poales</taxon>
        <taxon>Poaceae</taxon>
        <taxon>PACMAD clade</taxon>
        <taxon>Arundinoideae</taxon>
        <taxon>Arundineae</taxon>
        <taxon>Arundo</taxon>
    </lineage>
</organism>
<name>A0A0A9A6P4_ARUDO</name>
<accession>A0A0A9A6P4</accession>
<protein>
    <submittedName>
        <fullName evidence="1">Uncharacterized protein</fullName>
    </submittedName>
</protein>
<proteinExistence type="predicted"/>
<dbReference type="AlphaFoldDB" id="A0A0A9A6P4"/>